<keyword evidence="3" id="KW-1185">Reference proteome</keyword>
<protein>
    <submittedName>
        <fullName evidence="2">Uncharacterized protein</fullName>
    </submittedName>
</protein>
<sequence length="103" mass="11247">MGRDADLHHYSARELTRISRRTQQKLMQSRLESTPMPTPTAALVFLRLQCATEAEIRSSGVPRCACQPRLPEPSTSSAWSAAADLEPPPRPPVAGVLGGERII</sequence>
<reference evidence="2" key="2">
    <citation type="submission" date="2018-05" db="EMBL/GenBank/DDBJ databases">
        <title>OgluRS3 (Oryza glumaepatula Reference Sequence Version 3).</title>
        <authorList>
            <person name="Zhang J."/>
            <person name="Kudrna D."/>
            <person name="Lee S."/>
            <person name="Talag J."/>
            <person name="Welchert J."/>
            <person name="Wing R.A."/>
        </authorList>
    </citation>
    <scope>NUCLEOTIDE SEQUENCE [LARGE SCALE GENOMIC DNA]</scope>
</reference>
<feature type="region of interest" description="Disordered" evidence="1">
    <location>
        <begin position="1"/>
        <end position="35"/>
    </location>
</feature>
<dbReference type="HOGENOM" id="CLU_2267986_0_0_1"/>
<accession>A0A0E0ARM5</accession>
<dbReference type="Gramene" id="OGLUM08G05160.1">
    <property type="protein sequence ID" value="OGLUM08G05160.1"/>
    <property type="gene ID" value="OGLUM08G05160"/>
</dbReference>
<dbReference type="EnsemblPlants" id="OGLUM08G05160.1">
    <property type="protein sequence ID" value="OGLUM08G05160.1"/>
    <property type="gene ID" value="OGLUM08G05160"/>
</dbReference>
<evidence type="ECO:0000313" key="3">
    <source>
        <dbReference type="Proteomes" id="UP000026961"/>
    </source>
</evidence>
<evidence type="ECO:0000256" key="1">
    <source>
        <dbReference type="SAM" id="MobiDB-lite"/>
    </source>
</evidence>
<dbReference type="Proteomes" id="UP000026961">
    <property type="component" value="Chromosome 8"/>
</dbReference>
<organism evidence="2">
    <name type="scientific">Oryza glumipatula</name>
    <dbReference type="NCBI Taxonomy" id="40148"/>
    <lineage>
        <taxon>Eukaryota</taxon>
        <taxon>Viridiplantae</taxon>
        <taxon>Streptophyta</taxon>
        <taxon>Embryophyta</taxon>
        <taxon>Tracheophyta</taxon>
        <taxon>Spermatophyta</taxon>
        <taxon>Magnoliopsida</taxon>
        <taxon>Liliopsida</taxon>
        <taxon>Poales</taxon>
        <taxon>Poaceae</taxon>
        <taxon>BOP clade</taxon>
        <taxon>Oryzoideae</taxon>
        <taxon>Oryzeae</taxon>
        <taxon>Oryzinae</taxon>
        <taxon>Oryza</taxon>
    </lineage>
</organism>
<name>A0A0E0ARM5_9ORYZ</name>
<proteinExistence type="predicted"/>
<evidence type="ECO:0000313" key="2">
    <source>
        <dbReference type="EnsemblPlants" id="OGLUM08G05160.1"/>
    </source>
</evidence>
<feature type="region of interest" description="Disordered" evidence="1">
    <location>
        <begin position="69"/>
        <end position="103"/>
    </location>
</feature>
<reference evidence="2" key="1">
    <citation type="submission" date="2015-04" db="UniProtKB">
        <authorList>
            <consortium name="EnsemblPlants"/>
        </authorList>
    </citation>
    <scope>IDENTIFICATION</scope>
</reference>
<feature type="compositionally biased region" description="Basic and acidic residues" evidence="1">
    <location>
        <begin position="1"/>
        <end position="17"/>
    </location>
</feature>
<dbReference type="AlphaFoldDB" id="A0A0E0ARM5"/>